<dbReference type="AlphaFoldDB" id="A0A815F898"/>
<dbReference type="EMBL" id="CAJNOQ010013632">
    <property type="protein sequence ID" value="CAF1325633.1"/>
    <property type="molecule type" value="Genomic_DNA"/>
</dbReference>
<keyword evidence="5 6" id="KW-0472">Membrane</keyword>
<evidence type="ECO:0000256" key="4">
    <source>
        <dbReference type="ARBA" id="ARBA00022989"/>
    </source>
</evidence>
<feature type="transmembrane region" description="Helical" evidence="6">
    <location>
        <begin position="134"/>
        <end position="153"/>
    </location>
</feature>
<feature type="transmembrane region" description="Helical" evidence="6">
    <location>
        <begin position="198"/>
        <end position="218"/>
    </location>
</feature>
<feature type="transmembrane region" description="Helical" evidence="6">
    <location>
        <begin position="35"/>
        <end position="52"/>
    </location>
</feature>
<keyword evidence="10" id="KW-1185">Reference proteome</keyword>
<dbReference type="OrthoDB" id="2985014at2759"/>
<keyword evidence="4 6" id="KW-1133">Transmembrane helix</keyword>
<dbReference type="Proteomes" id="UP000681722">
    <property type="component" value="Unassembled WGS sequence"/>
</dbReference>
<comment type="caution">
    <text evidence="8">The sequence shown here is derived from an EMBL/GenBank/DDBJ whole genome shotgun (WGS) entry which is preliminary data.</text>
</comment>
<evidence type="ECO:0000256" key="2">
    <source>
        <dbReference type="ARBA" id="ARBA00022448"/>
    </source>
</evidence>
<dbReference type="GO" id="GO:0022857">
    <property type="term" value="F:transmembrane transporter activity"/>
    <property type="evidence" value="ECO:0007669"/>
    <property type="project" value="InterPro"/>
</dbReference>
<evidence type="ECO:0000256" key="5">
    <source>
        <dbReference type="ARBA" id="ARBA00023136"/>
    </source>
</evidence>
<organism evidence="8 10">
    <name type="scientific">Didymodactylos carnosus</name>
    <dbReference type="NCBI Taxonomy" id="1234261"/>
    <lineage>
        <taxon>Eukaryota</taxon>
        <taxon>Metazoa</taxon>
        <taxon>Spiralia</taxon>
        <taxon>Gnathifera</taxon>
        <taxon>Rotifera</taxon>
        <taxon>Eurotatoria</taxon>
        <taxon>Bdelloidea</taxon>
        <taxon>Philodinida</taxon>
        <taxon>Philodinidae</taxon>
        <taxon>Didymodactylos</taxon>
    </lineage>
</organism>
<evidence type="ECO:0000256" key="1">
    <source>
        <dbReference type="ARBA" id="ARBA00004141"/>
    </source>
</evidence>
<dbReference type="Gene3D" id="1.20.1250.20">
    <property type="entry name" value="MFS general substrate transporter like domains"/>
    <property type="match status" value="1"/>
</dbReference>
<dbReference type="GO" id="GO:0016020">
    <property type="term" value="C:membrane"/>
    <property type="evidence" value="ECO:0007669"/>
    <property type="project" value="UniProtKB-SubCell"/>
</dbReference>
<evidence type="ECO:0000259" key="7">
    <source>
        <dbReference type="PROSITE" id="PS50850"/>
    </source>
</evidence>
<sequence>MSLELSHIEEDQLEKNESFVDDDENKINRLLIRKLDLILLPLLSLIYLLSYLDRSNIANAKLGGLQEDIHLTSIQYQWSLSIFFFGYVIFELPSNLVLRRWRASRWIAMIMFVWGIIAVCMAAVKSFAGLLICRFLLGAFEAGLFPGVIYYMSLWYKRKEQAVRLGFFWSFSSLAGAFGGLIAFGIAQIKGPLAEWQMIFIIEGTPTILLAIFCWLFLPDSPERCHFLDEKQRSYEIKRLAQDAGAANDHSFTWAQVRSVFKDWKTYAYMLIYITGTIALQGVTLFLPTIIAGMGQWNTVKTQLMTVPPYAVAFVTTILLSFSSDQMSAKRFEIILLLSNGEEFHALKKRLFERNLFQLLVALIHKLRSPPKFLALKKGFDYSSIKSKVQIISL</sequence>
<reference evidence="8" key="1">
    <citation type="submission" date="2021-02" db="EMBL/GenBank/DDBJ databases">
        <authorList>
            <person name="Nowell W R."/>
        </authorList>
    </citation>
    <scope>NUCLEOTIDE SEQUENCE</scope>
</reference>
<name>A0A815F898_9BILA</name>
<dbReference type="PANTHER" id="PTHR43791:SF36">
    <property type="entry name" value="TRANSPORTER, PUTATIVE (AFU_ORTHOLOGUE AFUA_6G08340)-RELATED"/>
    <property type="match status" value="1"/>
</dbReference>
<dbReference type="InterPro" id="IPR020846">
    <property type="entry name" value="MFS_dom"/>
</dbReference>
<feature type="transmembrane region" description="Helical" evidence="6">
    <location>
        <begin position="76"/>
        <end position="94"/>
    </location>
</feature>
<dbReference type="Proteomes" id="UP000663829">
    <property type="component" value="Unassembled WGS sequence"/>
</dbReference>
<feature type="domain" description="Major facilitator superfamily (MFS) profile" evidence="7">
    <location>
        <begin position="39"/>
        <end position="394"/>
    </location>
</feature>
<dbReference type="Pfam" id="PF07690">
    <property type="entry name" value="MFS_1"/>
    <property type="match status" value="1"/>
</dbReference>
<dbReference type="SUPFAM" id="SSF103473">
    <property type="entry name" value="MFS general substrate transporter"/>
    <property type="match status" value="1"/>
</dbReference>
<evidence type="ECO:0000313" key="10">
    <source>
        <dbReference type="Proteomes" id="UP000663829"/>
    </source>
</evidence>
<feature type="transmembrane region" description="Helical" evidence="6">
    <location>
        <begin position="303"/>
        <end position="322"/>
    </location>
</feature>
<evidence type="ECO:0000256" key="6">
    <source>
        <dbReference type="SAM" id="Phobius"/>
    </source>
</evidence>
<feature type="transmembrane region" description="Helical" evidence="6">
    <location>
        <begin position="106"/>
        <end position="128"/>
    </location>
</feature>
<dbReference type="FunFam" id="1.20.1250.20:FF:000034">
    <property type="entry name" value="MFS general substrate transporter"/>
    <property type="match status" value="1"/>
</dbReference>
<dbReference type="InterPro" id="IPR011701">
    <property type="entry name" value="MFS"/>
</dbReference>
<dbReference type="InterPro" id="IPR036259">
    <property type="entry name" value="MFS_trans_sf"/>
</dbReference>
<dbReference type="PANTHER" id="PTHR43791">
    <property type="entry name" value="PERMEASE-RELATED"/>
    <property type="match status" value="1"/>
</dbReference>
<gene>
    <name evidence="8" type="ORF">GPM918_LOCUS29689</name>
    <name evidence="9" type="ORF">SRO942_LOCUS30279</name>
</gene>
<evidence type="ECO:0000256" key="3">
    <source>
        <dbReference type="ARBA" id="ARBA00022692"/>
    </source>
</evidence>
<evidence type="ECO:0000313" key="9">
    <source>
        <dbReference type="EMBL" id="CAF4175119.1"/>
    </source>
</evidence>
<accession>A0A815F898</accession>
<comment type="subcellular location">
    <subcellularLocation>
        <location evidence="1">Membrane</location>
        <topology evidence="1">Multi-pass membrane protein</topology>
    </subcellularLocation>
</comment>
<keyword evidence="2" id="KW-0813">Transport</keyword>
<keyword evidence="3 6" id="KW-0812">Transmembrane</keyword>
<evidence type="ECO:0000313" key="8">
    <source>
        <dbReference type="EMBL" id="CAF1325633.1"/>
    </source>
</evidence>
<dbReference type="PROSITE" id="PS50850">
    <property type="entry name" value="MFS"/>
    <property type="match status" value="1"/>
</dbReference>
<dbReference type="EMBL" id="CAJOBC010050172">
    <property type="protein sequence ID" value="CAF4175119.1"/>
    <property type="molecule type" value="Genomic_DNA"/>
</dbReference>
<feature type="transmembrane region" description="Helical" evidence="6">
    <location>
        <begin position="165"/>
        <end position="186"/>
    </location>
</feature>
<protein>
    <recommendedName>
        <fullName evidence="7">Major facilitator superfamily (MFS) profile domain-containing protein</fullName>
    </recommendedName>
</protein>
<proteinExistence type="predicted"/>
<feature type="transmembrane region" description="Helical" evidence="6">
    <location>
        <begin position="267"/>
        <end position="291"/>
    </location>
</feature>